<accession>A0ACB8V2N4</accession>
<sequence length="371" mass="41813">MKPEDIPLGWYTHINFAFALIHPKTFRIDHMDAQTASLYRRVTKLKQKQPGLKVWIAIGGWAMNDPGPYRTTFSDLAKSTSAQDAFFESLISFMETNDFDGVDIDWEYPVADDRGGIEQDFGNFVTLLKRLRERLNSSGKTYGMSITLPASYWYLRGFDLIKLEPWVDWFNIMTYDIHGIWDRTVNSIGPYAYAHTNLTEIQQGLELLWRNNINPGRVVFGLGFYGRSFTMEDPNCLAAGCKFKDGAKGGACTGTPGVLSAAEINQILKNGAQVTFDKAAAVKIATWDRDQWVSWDDTETLKLKIDYANRRCLGGTMIWAIDLDDGTLINELGSTLGRGKERILKNRPPYLPDLGTDWDSTPPSAPSHNEL</sequence>
<comment type="caution">
    <text evidence="1">The sequence shown here is derived from an EMBL/GenBank/DDBJ whole genome shotgun (WGS) entry which is preliminary data.</text>
</comment>
<name>A0ACB8V2N4_9EURO</name>
<organism evidence="1">
    <name type="scientific">Ophidiomyces ophidiicola</name>
    <dbReference type="NCBI Taxonomy" id="1387563"/>
    <lineage>
        <taxon>Eukaryota</taxon>
        <taxon>Fungi</taxon>
        <taxon>Dikarya</taxon>
        <taxon>Ascomycota</taxon>
        <taxon>Pezizomycotina</taxon>
        <taxon>Eurotiomycetes</taxon>
        <taxon>Eurotiomycetidae</taxon>
        <taxon>Onygenales</taxon>
        <taxon>Onygenaceae</taxon>
        <taxon>Ophidiomyces</taxon>
    </lineage>
</organism>
<proteinExistence type="predicted"/>
<protein>
    <submittedName>
        <fullName evidence="1">Uncharacterized protein</fullName>
    </submittedName>
</protein>
<evidence type="ECO:0000313" key="1">
    <source>
        <dbReference type="EMBL" id="KAI2391057.1"/>
    </source>
</evidence>
<gene>
    <name evidence="1" type="ORF">LOY88_001359</name>
</gene>
<reference evidence="1" key="1">
    <citation type="journal article" date="2022" name="bioRxiv">
        <title>Population genetic analysis of Ophidiomyces ophidiicola, the causative agent of snake fungal disease, indicates recent introductions to the USA.</title>
        <authorList>
            <person name="Ladner J.T."/>
            <person name="Palmer J.M."/>
            <person name="Ettinger C.L."/>
            <person name="Stajich J.E."/>
            <person name="Farrell T.M."/>
            <person name="Glorioso B.M."/>
            <person name="Lawson B."/>
            <person name="Price S.J."/>
            <person name="Stengle A.G."/>
            <person name="Grear D.A."/>
            <person name="Lorch J.M."/>
        </authorList>
    </citation>
    <scope>NUCLEOTIDE SEQUENCE</scope>
    <source>
        <strain evidence="1">NWHC 24266-5</strain>
    </source>
</reference>
<dbReference type="EMBL" id="JALBCA010000014">
    <property type="protein sequence ID" value="KAI2391057.1"/>
    <property type="molecule type" value="Genomic_DNA"/>
</dbReference>